<dbReference type="InterPro" id="IPR016181">
    <property type="entry name" value="Acyl_CoA_acyltransferase"/>
</dbReference>
<comment type="caution">
    <text evidence="3">The sequence shown here is derived from an EMBL/GenBank/DDBJ whole genome shotgun (WGS) entry which is preliminary data.</text>
</comment>
<evidence type="ECO:0000259" key="2">
    <source>
        <dbReference type="PROSITE" id="PS51186"/>
    </source>
</evidence>
<dbReference type="Proteomes" id="UP000179769">
    <property type="component" value="Unassembled WGS sequence"/>
</dbReference>
<evidence type="ECO:0000313" key="4">
    <source>
        <dbReference type="Proteomes" id="UP000179769"/>
    </source>
</evidence>
<dbReference type="CDD" id="cd04301">
    <property type="entry name" value="NAT_SF"/>
    <property type="match status" value="1"/>
</dbReference>
<accession>A0A1S1Q3C3</accession>
<dbReference type="Pfam" id="PF24553">
    <property type="entry name" value="Rv0428c_C"/>
    <property type="match status" value="1"/>
</dbReference>
<sequence>MTADPASVAGGDALVAPKRVLPPEDVELARELEEVAHRAWPPLRERTHGGWVLRESAGSSRRGNSVWARGDVPDLAAALRAVHSFYTAAGLPPTFQITPVVRPAGLLDALDAAGYDDGGPTDVCVAPLAALRAPRPDAAEHRPGPAGGPGTDRRVESAAADLPDERWLAVAGDVLATFAGQRVGTLAVVRAMELPQRYVTVFVDGRPVGVGRGVLDGSWLGIYSMATLPAARGVGVAGRTLAELAHWAGARGAERAYLQVERHSVVARGLYARRGFRPVYGYSYRRLPAPSGLQRSAVAPRAATENVASENVASAWPAAGRAGGGTASR</sequence>
<dbReference type="RefSeq" id="WP_071064017.1">
    <property type="nucleotide sequence ID" value="NZ_MAXA01000214.1"/>
</dbReference>
<proteinExistence type="predicted"/>
<feature type="region of interest" description="Disordered" evidence="1">
    <location>
        <begin position="135"/>
        <end position="158"/>
    </location>
</feature>
<evidence type="ECO:0000313" key="3">
    <source>
        <dbReference type="EMBL" id="OHV28067.1"/>
    </source>
</evidence>
<gene>
    <name evidence="3" type="ORF">BBK14_18175</name>
</gene>
<keyword evidence="4" id="KW-1185">Reference proteome</keyword>
<feature type="domain" description="N-acetyltransferase" evidence="2">
    <location>
        <begin position="157"/>
        <end position="290"/>
    </location>
</feature>
<dbReference type="OrthoDB" id="5243104at2"/>
<dbReference type="AlphaFoldDB" id="A0A1S1Q3C3"/>
<dbReference type="PROSITE" id="PS51186">
    <property type="entry name" value="GNAT"/>
    <property type="match status" value="1"/>
</dbReference>
<organism evidence="3 4">
    <name type="scientific">Parafrankia soli</name>
    <dbReference type="NCBI Taxonomy" id="2599596"/>
    <lineage>
        <taxon>Bacteria</taxon>
        <taxon>Bacillati</taxon>
        <taxon>Actinomycetota</taxon>
        <taxon>Actinomycetes</taxon>
        <taxon>Frankiales</taxon>
        <taxon>Frankiaceae</taxon>
        <taxon>Parafrankia</taxon>
    </lineage>
</organism>
<evidence type="ECO:0000256" key="1">
    <source>
        <dbReference type="SAM" id="MobiDB-lite"/>
    </source>
</evidence>
<name>A0A1S1Q3C3_9ACTN</name>
<dbReference type="GO" id="GO:0016747">
    <property type="term" value="F:acyltransferase activity, transferring groups other than amino-acyl groups"/>
    <property type="evidence" value="ECO:0007669"/>
    <property type="project" value="InterPro"/>
</dbReference>
<keyword evidence="3" id="KW-0808">Transferase</keyword>
<protein>
    <submittedName>
        <fullName evidence="3">GCN5 family acetyltransferase</fullName>
    </submittedName>
</protein>
<dbReference type="SUPFAM" id="SSF55729">
    <property type="entry name" value="Acyl-CoA N-acyltransferases (Nat)"/>
    <property type="match status" value="1"/>
</dbReference>
<reference evidence="4" key="1">
    <citation type="submission" date="2016-07" db="EMBL/GenBank/DDBJ databases">
        <title>Frankia sp. NRRL B-16219 Genome sequencing.</title>
        <authorList>
            <person name="Ghodhbane-Gtari F."/>
            <person name="Swanson E."/>
            <person name="Gueddou A."/>
            <person name="Louati M."/>
            <person name="Nouioui I."/>
            <person name="Hezbri K."/>
            <person name="Abebe-Akele F."/>
            <person name="Simpson S."/>
            <person name="Morris K."/>
            <person name="Thomas K."/>
            <person name="Gtari M."/>
            <person name="Tisa L.S."/>
        </authorList>
    </citation>
    <scope>NUCLEOTIDE SEQUENCE [LARGE SCALE GENOMIC DNA]</scope>
    <source>
        <strain evidence="4">NRRL B-16219</strain>
    </source>
</reference>
<dbReference type="EMBL" id="MAXA01000214">
    <property type="protein sequence ID" value="OHV28067.1"/>
    <property type="molecule type" value="Genomic_DNA"/>
</dbReference>
<dbReference type="InterPro" id="IPR000182">
    <property type="entry name" value="GNAT_dom"/>
</dbReference>
<dbReference type="Gene3D" id="3.40.630.30">
    <property type="match status" value="1"/>
</dbReference>
<dbReference type="InterPro" id="IPR056935">
    <property type="entry name" value="Rv0428c-like_C"/>
</dbReference>